<evidence type="ECO:0000313" key="3">
    <source>
        <dbReference type="Proteomes" id="UP000242791"/>
    </source>
</evidence>
<dbReference type="EMBL" id="LGTZ01000440">
    <property type="protein sequence ID" value="OJD25056.1"/>
    <property type="molecule type" value="Genomic_DNA"/>
</dbReference>
<organism evidence="2 3">
    <name type="scientific">Blastomyces percursus</name>
    <dbReference type="NCBI Taxonomy" id="1658174"/>
    <lineage>
        <taxon>Eukaryota</taxon>
        <taxon>Fungi</taxon>
        <taxon>Dikarya</taxon>
        <taxon>Ascomycota</taxon>
        <taxon>Pezizomycotina</taxon>
        <taxon>Eurotiomycetes</taxon>
        <taxon>Eurotiomycetidae</taxon>
        <taxon>Onygenales</taxon>
        <taxon>Ajellomycetaceae</taxon>
        <taxon>Blastomyces</taxon>
    </lineage>
</organism>
<dbReference type="PANTHER" id="PTHR14087:SF7">
    <property type="entry name" value="THYMOCYTE NUCLEAR PROTEIN 1"/>
    <property type="match status" value="1"/>
</dbReference>
<dbReference type="Gene3D" id="3.10.590.10">
    <property type="entry name" value="ph1033 like domains"/>
    <property type="match status" value="1"/>
</dbReference>
<evidence type="ECO:0008006" key="4">
    <source>
        <dbReference type="Google" id="ProtNLM"/>
    </source>
</evidence>
<dbReference type="PANTHER" id="PTHR14087">
    <property type="entry name" value="THYMOCYTE NUCLEAR PROTEIN 1"/>
    <property type="match status" value="1"/>
</dbReference>
<proteinExistence type="predicted"/>
<reference evidence="2 3" key="1">
    <citation type="submission" date="2015-08" db="EMBL/GenBank/DDBJ databases">
        <title>Emmonsia species relationships and genome sequence.</title>
        <authorList>
            <person name="Cuomo C.A."/>
            <person name="Schwartz I.S."/>
            <person name="Kenyon C."/>
            <person name="De Hoog G.S."/>
            <person name="Govender N.P."/>
            <person name="Botha A."/>
            <person name="Moreno L."/>
            <person name="De Vries M."/>
            <person name="Munoz J.F."/>
            <person name="Stielow J.B."/>
        </authorList>
    </citation>
    <scope>NUCLEOTIDE SEQUENCE [LARGE SCALE GENOMIC DNA]</scope>
    <source>
        <strain evidence="2 3">EI222</strain>
    </source>
</reference>
<dbReference type="AlphaFoldDB" id="A0A1J9Q9B3"/>
<comment type="caution">
    <text evidence="2">The sequence shown here is derived from an EMBL/GenBank/DDBJ whole genome shotgun (WGS) entry which is preliminary data.</text>
</comment>
<dbReference type="GO" id="GO:0005634">
    <property type="term" value="C:nucleus"/>
    <property type="evidence" value="ECO:0007669"/>
    <property type="project" value="TreeGrafter"/>
</dbReference>
<accession>A0A1J9Q9B3</accession>
<feature type="region of interest" description="Disordered" evidence="1">
    <location>
        <begin position="1"/>
        <end position="147"/>
    </location>
</feature>
<sequence>MPPKRCQSTTVAPAAASIELSQNDSKKRRLSNRSLAPPVVQTAASSRPKRASRALHVGKESPESEPSEGVRKRTSGANTGKTKREEDSKASSAPATKPKNNKGVQPAAIKSIQHGSGPPVSADGIETEPSNKRTVNDPQDEEDDSKSYWLMKAEPESRIEKGVDVRFSIDDLRDATEPEPWDGKLLVIPSHAPPETNIFWVCR</sequence>
<name>A0A1J9Q9B3_9EURO</name>
<dbReference type="InterPro" id="IPR052181">
    <property type="entry name" value="5hmC_binding"/>
</dbReference>
<keyword evidence="3" id="KW-1185">Reference proteome</keyword>
<gene>
    <name evidence="2" type="ORF">ACJ73_03584</name>
</gene>
<dbReference type="VEuPathDB" id="FungiDB:ACJ73_03584"/>
<evidence type="ECO:0000313" key="2">
    <source>
        <dbReference type="EMBL" id="OJD25056.1"/>
    </source>
</evidence>
<protein>
    <recommendedName>
        <fullName evidence="4">EVE domain-containing protein</fullName>
    </recommendedName>
</protein>
<dbReference type="STRING" id="1658174.A0A1J9Q9B3"/>
<evidence type="ECO:0000256" key="1">
    <source>
        <dbReference type="SAM" id="MobiDB-lite"/>
    </source>
</evidence>
<dbReference type="Proteomes" id="UP000242791">
    <property type="component" value="Unassembled WGS sequence"/>
</dbReference>
<dbReference type="OrthoDB" id="41445at2759"/>
<feature type="compositionally biased region" description="Polar residues" evidence="1">
    <location>
        <begin position="1"/>
        <end position="11"/>
    </location>
</feature>